<accession>A0A7J8E2S3</accession>
<proteinExistence type="predicted"/>
<keyword evidence="3" id="KW-1185">Reference proteome</keyword>
<dbReference type="InParanoid" id="A0A7J8E2S3"/>
<dbReference type="Proteomes" id="UP000550707">
    <property type="component" value="Unassembled WGS sequence"/>
</dbReference>
<evidence type="ECO:0000313" key="2">
    <source>
        <dbReference type="EMBL" id="KAF6429714.1"/>
    </source>
</evidence>
<name>A0A7J8E2S3_MOLMO</name>
<dbReference type="AlphaFoldDB" id="A0A7J8E2S3"/>
<sequence>MGTGSKRHKAYWSDPEQFEHQIVMGDGPLDSMRIRESRPTGKKQRGREAKREKRLFLTIKYQPINTEGMTDLQITTLQQVQQQFVSAEMGNSYTHSFKVSPPQILVSITKENRETSLHFKRNSAQCWIPADIPNNGTNLQPMPPK</sequence>
<organism evidence="2 3">
    <name type="scientific">Molossus molossus</name>
    <name type="common">Pallas' mastiff bat</name>
    <name type="synonym">Vespertilio molossus</name>
    <dbReference type="NCBI Taxonomy" id="27622"/>
    <lineage>
        <taxon>Eukaryota</taxon>
        <taxon>Metazoa</taxon>
        <taxon>Chordata</taxon>
        <taxon>Craniata</taxon>
        <taxon>Vertebrata</taxon>
        <taxon>Euteleostomi</taxon>
        <taxon>Mammalia</taxon>
        <taxon>Eutheria</taxon>
        <taxon>Laurasiatheria</taxon>
        <taxon>Chiroptera</taxon>
        <taxon>Yangochiroptera</taxon>
        <taxon>Molossidae</taxon>
        <taxon>Molossus</taxon>
    </lineage>
</organism>
<evidence type="ECO:0000313" key="3">
    <source>
        <dbReference type="Proteomes" id="UP000550707"/>
    </source>
</evidence>
<gene>
    <name evidence="2" type="ORF">HJG59_009044</name>
</gene>
<comment type="caution">
    <text evidence="2">The sequence shown here is derived from an EMBL/GenBank/DDBJ whole genome shotgun (WGS) entry which is preliminary data.</text>
</comment>
<protein>
    <submittedName>
        <fullName evidence="2">Uncharacterized protein</fullName>
    </submittedName>
</protein>
<evidence type="ECO:0000256" key="1">
    <source>
        <dbReference type="SAM" id="MobiDB-lite"/>
    </source>
</evidence>
<reference evidence="2 3" key="1">
    <citation type="journal article" date="2020" name="Nature">
        <title>Six reference-quality genomes reveal evolution of bat adaptations.</title>
        <authorList>
            <person name="Jebb D."/>
            <person name="Huang Z."/>
            <person name="Pippel M."/>
            <person name="Hughes G.M."/>
            <person name="Lavrichenko K."/>
            <person name="Devanna P."/>
            <person name="Winkler S."/>
            <person name="Jermiin L.S."/>
            <person name="Skirmuntt E.C."/>
            <person name="Katzourakis A."/>
            <person name="Burkitt-Gray L."/>
            <person name="Ray D.A."/>
            <person name="Sullivan K.A.M."/>
            <person name="Roscito J.G."/>
            <person name="Kirilenko B.M."/>
            <person name="Davalos L.M."/>
            <person name="Corthals A.P."/>
            <person name="Power M.L."/>
            <person name="Jones G."/>
            <person name="Ransome R.D."/>
            <person name="Dechmann D.K.N."/>
            <person name="Locatelli A.G."/>
            <person name="Puechmaille S.J."/>
            <person name="Fedrigo O."/>
            <person name="Jarvis E.D."/>
            <person name="Hiller M."/>
            <person name="Vernes S.C."/>
            <person name="Myers E.W."/>
            <person name="Teeling E.C."/>
        </authorList>
    </citation>
    <scope>NUCLEOTIDE SEQUENCE [LARGE SCALE GENOMIC DNA]</scope>
    <source>
        <strain evidence="2">MMolMol1</strain>
        <tissue evidence="2">Muscle</tissue>
    </source>
</reference>
<dbReference type="EMBL" id="JACASF010000015">
    <property type="protein sequence ID" value="KAF6429714.1"/>
    <property type="molecule type" value="Genomic_DNA"/>
</dbReference>
<feature type="region of interest" description="Disordered" evidence="1">
    <location>
        <begin position="24"/>
        <end position="51"/>
    </location>
</feature>